<evidence type="ECO:0000256" key="14">
    <source>
        <dbReference type="ARBA" id="ARBA00023136"/>
    </source>
</evidence>
<evidence type="ECO:0000256" key="12">
    <source>
        <dbReference type="ARBA" id="ARBA00022989"/>
    </source>
</evidence>
<feature type="transmembrane region" description="Helical" evidence="18">
    <location>
        <begin position="333"/>
        <end position="354"/>
    </location>
</feature>
<dbReference type="InterPro" id="IPR006189">
    <property type="entry name" value="CHASE_dom"/>
</dbReference>
<keyword evidence="12 18" id="KW-1133">Transmembrane helix</keyword>
<dbReference type="RefSeq" id="WP_054465226.1">
    <property type="nucleotide sequence ID" value="NZ_CP159837.1"/>
</dbReference>
<dbReference type="GO" id="GO:0005524">
    <property type="term" value="F:ATP binding"/>
    <property type="evidence" value="ECO:0007669"/>
    <property type="project" value="UniProtKB-KW"/>
</dbReference>
<evidence type="ECO:0000256" key="16">
    <source>
        <dbReference type="PROSITE-ProRule" id="PRU00110"/>
    </source>
</evidence>
<organism evidence="23">
    <name type="scientific">Planktothricoides raciborskii GIHE-MW2</name>
    <dbReference type="NCBI Taxonomy" id="2792601"/>
    <lineage>
        <taxon>Bacteria</taxon>
        <taxon>Bacillati</taxon>
        <taxon>Cyanobacteriota</taxon>
        <taxon>Cyanophyceae</taxon>
        <taxon>Oscillatoriophycideae</taxon>
        <taxon>Oscillatoriales</taxon>
        <taxon>Oscillatoriaceae</taxon>
        <taxon>Planktothricoides</taxon>
    </lineage>
</organism>
<dbReference type="InterPro" id="IPR036890">
    <property type="entry name" value="HATPase_C_sf"/>
</dbReference>
<comment type="similarity">
    <text evidence="3">In the N-terminal section; belongs to the phytochrome family.</text>
</comment>
<dbReference type="CDD" id="cd16922">
    <property type="entry name" value="HATPase_EvgS-ArcB-TorS-like"/>
    <property type="match status" value="1"/>
</dbReference>
<feature type="domain" description="Response regulatory" evidence="20">
    <location>
        <begin position="1026"/>
        <end position="1143"/>
    </location>
</feature>
<dbReference type="EC" id="2.7.13.3" evidence="4"/>
<dbReference type="PANTHER" id="PTHR45339">
    <property type="entry name" value="HYBRID SIGNAL TRANSDUCTION HISTIDINE KINASE J"/>
    <property type="match status" value="1"/>
</dbReference>
<evidence type="ECO:0000313" key="23">
    <source>
        <dbReference type="EMBL" id="XCM35360.1"/>
    </source>
</evidence>
<dbReference type="GO" id="GO:0000155">
    <property type="term" value="F:phosphorelay sensor kinase activity"/>
    <property type="evidence" value="ECO:0007669"/>
    <property type="project" value="InterPro"/>
</dbReference>
<evidence type="ECO:0000256" key="3">
    <source>
        <dbReference type="ARBA" id="ARBA00006402"/>
    </source>
</evidence>
<dbReference type="InterPro" id="IPR003661">
    <property type="entry name" value="HisK_dim/P_dom"/>
</dbReference>
<dbReference type="InterPro" id="IPR008207">
    <property type="entry name" value="Sig_transdc_His_kin_Hpt_dom"/>
</dbReference>
<feature type="domain" description="Response regulatory" evidence="20">
    <location>
        <begin position="880"/>
        <end position="998"/>
    </location>
</feature>
<keyword evidence="10" id="KW-0418">Kinase</keyword>
<gene>
    <name evidence="23" type="ORF">ABWT76_004033</name>
</gene>
<evidence type="ECO:0000256" key="2">
    <source>
        <dbReference type="ARBA" id="ARBA00004651"/>
    </source>
</evidence>
<evidence type="ECO:0000256" key="9">
    <source>
        <dbReference type="ARBA" id="ARBA00022741"/>
    </source>
</evidence>
<evidence type="ECO:0000256" key="13">
    <source>
        <dbReference type="ARBA" id="ARBA00023012"/>
    </source>
</evidence>
<dbReference type="CDD" id="cd00082">
    <property type="entry name" value="HisKA"/>
    <property type="match status" value="1"/>
</dbReference>
<dbReference type="FunFam" id="3.30.565.10:FF:000010">
    <property type="entry name" value="Sensor histidine kinase RcsC"/>
    <property type="match status" value="1"/>
</dbReference>
<name>A0AAU8J8A8_9CYAN</name>
<evidence type="ECO:0000256" key="7">
    <source>
        <dbReference type="ARBA" id="ARBA00022679"/>
    </source>
</evidence>
<dbReference type="FunFam" id="1.10.287.130:FF:000003">
    <property type="entry name" value="Histidine kinase"/>
    <property type="match status" value="1"/>
</dbReference>
<protein>
    <recommendedName>
        <fullName evidence="15">Circadian input-output histidine kinase CikA</fullName>
        <ecNumber evidence="4">2.7.13.3</ecNumber>
    </recommendedName>
</protein>
<feature type="modified residue" description="4-aspartylphosphate" evidence="17">
    <location>
        <position position="930"/>
    </location>
</feature>
<evidence type="ECO:0000256" key="17">
    <source>
        <dbReference type="PROSITE-ProRule" id="PRU00169"/>
    </source>
</evidence>
<dbReference type="SUPFAM" id="SSF55874">
    <property type="entry name" value="ATPase domain of HSP90 chaperone/DNA topoisomerase II/histidine kinase"/>
    <property type="match status" value="1"/>
</dbReference>
<dbReference type="SMART" id="SM00387">
    <property type="entry name" value="HATPase_c"/>
    <property type="match status" value="1"/>
</dbReference>
<feature type="domain" description="Histidine kinase" evidence="19">
    <location>
        <begin position="629"/>
        <end position="860"/>
    </location>
</feature>
<feature type="modified residue" description="Phosphohistidine" evidence="16">
    <location>
        <position position="1250"/>
    </location>
</feature>
<keyword evidence="9" id="KW-0547">Nucleotide-binding</keyword>
<evidence type="ECO:0000256" key="11">
    <source>
        <dbReference type="ARBA" id="ARBA00022840"/>
    </source>
</evidence>
<dbReference type="Pfam" id="PF01627">
    <property type="entry name" value="Hpt"/>
    <property type="match status" value="1"/>
</dbReference>
<dbReference type="SMART" id="SM00448">
    <property type="entry name" value="REC"/>
    <property type="match status" value="2"/>
</dbReference>
<evidence type="ECO:0000256" key="6">
    <source>
        <dbReference type="ARBA" id="ARBA00022553"/>
    </source>
</evidence>
<comment type="catalytic activity">
    <reaction evidence="1">
        <text>ATP + protein L-histidine = ADP + protein N-phospho-L-histidine.</text>
        <dbReference type="EC" id="2.7.13.3"/>
    </reaction>
</comment>
<evidence type="ECO:0000259" key="19">
    <source>
        <dbReference type="PROSITE" id="PS50109"/>
    </source>
</evidence>
<proteinExistence type="inferred from homology"/>
<dbReference type="Pfam" id="PF00512">
    <property type="entry name" value="HisKA"/>
    <property type="match status" value="1"/>
</dbReference>
<keyword evidence="8 18" id="KW-0812">Transmembrane</keyword>
<dbReference type="PANTHER" id="PTHR45339:SF1">
    <property type="entry name" value="HYBRID SIGNAL TRANSDUCTION HISTIDINE KINASE J"/>
    <property type="match status" value="1"/>
</dbReference>
<keyword evidence="5" id="KW-1003">Cell membrane</keyword>
<evidence type="ECO:0000256" key="18">
    <source>
        <dbReference type="SAM" id="Phobius"/>
    </source>
</evidence>
<evidence type="ECO:0000259" key="22">
    <source>
        <dbReference type="PROSITE" id="PS50894"/>
    </source>
</evidence>
<sequence>MKWIIQIKSTKRYLPIAITIVMGSVFSVLGFLTIGNLEKATKQEEFERLASLHTIAIEQQLNQSLDLILSLQSFYHASDNVNRQEFQRFVEPFIERYPSIQSIEWIPKVTAPQRLAFEQTARAEGYAKFEIWEQVGLGEKFRAGDRLEYYPVYYLQPYARNEASFGFDVASDPIRQTALNQARDTGKMVATPGIKLLQETRDNLGFLIFKAVYDQNILLNSLENRRNALKGYVAAVFSVGRAIENALANFPEKSQIIEVYLLDESTKETPQFLYIDFSINSENYQQEKNIIKQISSNQVNDKFKFSKVLPIAGRTWRLVLVAKSAYIFSENYWLAWGILATGFLFTWLLSLYFWNNIKRTVKIEDLVEERTQEISRRNQELKKEVGDRILAEETLRHSEAIIRELYQFTAAKEGTIEQKLEELLKMGCGWFNMEIGILARIKLAKSKLDYQEYEVIAVHDPNRLIHRGTTFDLNHTYCRETIKASESVYIKSNGNDWFRNPAFAASYQVPVQSYFGAQVIVGGSVYGTLSFSSTQIDSNQVACTEVACTQGDSNQVACTQLSCTEVSCTEVDSAPNNDGASASVNHELLKLMTQWVGTALESKFAAAELEKARDKALEATRAKSEFLATMSHEIRTPMNGVIGMTSLLLDTPLSEQQKDWVETIRISGDSLLTIINDILDFSKIESGKLDLEFHPFDLRNCIEDALKLLSTSAIKKGLELTCHIDPKCPYSILGESTRIRQILVNLIGNGIKFTEKGEILVSVTSKKLERRPDETDKNQARKYEIEFSVKDTGIGIPPDKMERLFQPFSQVDASTTRKYGGTGLGLVICKRLSEMMGGTMWVQTQMGQGSTFYFKIVAEESEAIAPAYLQDEHPQLDGKRVLIVDDNPTNRKVLSLQIESWKMEAFTVISGIQAIGWLTQEQHFDLAILDMQMPEMDGLTLAKKIRQLPNYQNLPLIILTSLAMSEIEDFNAEELNLAAFLYKPIKQSHLYHVLLKIFGAQPQVAVDRLMAPPLIDTTLGQKNPLRILLAEDNVVNQKVAVNLLARLGYRADVVANGLEVLEALHRQHYDVILMDMQMPEMDGLEATAKIYQDWNHSQVPYIIALTANAMIEDRQKCFDVGMHDYVSKPIRLEELSQALRKCSPQKSEETSEETTETIALSKALTKTIGKNQAMNDNYEVKRNSAQSSLEQPLALDRAVLHALGDPSDPESAEFMIDLIDSYLEDAPSLLTEISAAVTDNDLDSLEHNAHTLKSICFSLGAMPLGDICKKLESQARSGKDKSQPLTPEVPDMVSKLWTEYERVKIALASERQNYL</sequence>
<feature type="modified residue" description="4-aspartylphosphate" evidence="17">
    <location>
        <position position="1075"/>
    </location>
</feature>
<dbReference type="InterPro" id="IPR001789">
    <property type="entry name" value="Sig_transdc_resp-reg_receiver"/>
</dbReference>
<keyword evidence="7" id="KW-0808">Transferase</keyword>
<dbReference type="SMART" id="SM01079">
    <property type="entry name" value="CHASE"/>
    <property type="match status" value="1"/>
</dbReference>
<keyword evidence="11" id="KW-0067">ATP-binding</keyword>
<dbReference type="InterPro" id="IPR005467">
    <property type="entry name" value="His_kinase_dom"/>
</dbReference>
<dbReference type="InterPro" id="IPR003594">
    <property type="entry name" value="HATPase_dom"/>
</dbReference>
<dbReference type="Pfam" id="PF02518">
    <property type="entry name" value="HATPase_c"/>
    <property type="match status" value="1"/>
</dbReference>
<keyword evidence="13" id="KW-0902">Two-component regulatory system</keyword>
<feature type="domain" description="HPt" evidence="22">
    <location>
        <begin position="1211"/>
        <end position="1310"/>
    </location>
</feature>
<evidence type="ECO:0000256" key="5">
    <source>
        <dbReference type="ARBA" id="ARBA00022475"/>
    </source>
</evidence>
<reference evidence="23" key="1">
    <citation type="submission" date="2024-07" db="EMBL/GenBank/DDBJ databases">
        <authorList>
            <person name="Kim Y.J."/>
            <person name="Jeong J.Y."/>
        </authorList>
    </citation>
    <scope>NUCLEOTIDE SEQUENCE</scope>
    <source>
        <strain evidence="23">GIHE-MW2</strain>
    </source>
</reference>
<dbReference type="InterPro" id="IPR011006">
    <property type="entry name" value="CheY-like_superfamily"/>
</dbReference>
<evidence type="ECO:0000256" key="15">
    <source>
        <dbReference type="ARBA" id="ARBA00074306"/>
    </source>
</evidence>
<dbReference type="EMBL" id="CP159837">
    <property type="protein sequence ID" value="XCM35360.1"/>
    <property type="molecule type" value="Genomic_DNA"/>
</dbReference>
<evidence type="ECO:0000256" key="1">
    <source>
        <dbReference type="ARBA" id="ARBA00000085"/>
    </source>
</evidence>
<dbReference type="Gene3D" id="1.20.120.160">
    <property type="entry name" value="HPT domain"/>
    <property type="match status" value="1"/>
</dbReference>
<keyword evidence="14 18" id="KW-0472">Membrane</keyword>
<comment type="subcellular location">
    <subcellularLocation>
        <location evidence="2">Cell membrane</location>
        <topology evidence="2">Multi-pass membrane protein</topology>
    </subcellularLocation>
</comment>
<dbReference type="Gene3D" id="1.10.287.130">
    <property type="match status" value="1"/>
</dbReference>
<dbReference type="Gene3D" id="3.40.50.2300">
    <property type="match status" value="2"/>
</dbReference>
<dbReference type="PROSITE" id="PS50894">
    <property type="entry name" value="HPT"/>
    <property type="match status" value="1"/>
</dbReference>
<keyword evidence="6 17" id="KW-0597">Phosphoprotein</keyword>
<evidence type="ECO:0000259" key="21">
    <source>
        <dbReference type="PROSITE" id="PS50839"/>
    </source>
</evidence>
<dbReference type="Pfam" id="PF03924">
    <property type="entry name" value="CHASE"/>
    <property type="match status" value="1"/>
</dbReference>
<dbReference type="InterPro" id="IPR036097">
    <property type="entry name" value="HisK_dim/P_sf"/>
</dbReference>
<dbReference type="Pfam" id="PF00072">
    <property type="entry name" value="Response_reg"/>
    <property type="match status" value="2"/>
</dbReference>
<evidence type="ECO:0000256" key="8">
    <source>
        <dbReference type="ARBA" id="ARBA00022692"/>
    </source>
</evidence>
<dbReference type="InterPro" id="IPR004358">
    <property type="entry name" value="Sig_transdc_His_kin-like_C"/>
</dbReference>
<evidence type="ECO:0000259" key="20">
    <source>
        <dbReference type="PROSITE" id="PS50110"/>
    </source>
</evidence>
<feature type="domain" description="CHASE" evidence="21">
    <location>
        <begin position="77"/>
        <end position="274"/>
    </location>
</feature>
<dbReference type="SMART" id="SM00388">
    <property type="entry name" value="HisKA"/>
    <property type="match status" value="1"/>
</dbReference>
<dbReference type="SMART" id="SM00073">
    <property type="entry name" value="HPT"/>
    <property type="match status" value="1"/>
</dbReference>
<dbReference type="SUPFAM" id="SSF47384">
    <property type="entry name" value="Homodimeric domain of signal transducing histidine kinase"/>
    <property type="match status" value="1"/>
</dbReference>
<dbReference type="CDD" id="cd00088">
    <property type="entry name" value="HPT"/>
    <property type="match status" value="1"/>
</dbReference>
<evidence type="ECO:0000256" key="4">
    <source>
        <dbReference type="ARBA" id="ARBA00012438"/>
    </source>
</evidence>
<dbReference type="InterPro" id="IPR036641">
    <property type="entry name" value="HPT_dom_sf"/>
</dbReference>
<evidence type="ECO:0000256" key="10">
    <source>
        <dbReference type="ARBA" id="ARBA00022777"/>
    </source>
</evidence>
<dbReference type="InterPro" id="IPR042240">
    <property type="entry name" value="CHASE_sf"/>
</dbReference>
<dbReference type="PROSITE" id="PS50110">
    <property type="entry name" value="RESPONSE_REGULATORY"/>
    <property type="match status" value="2"/>
</dbReference>
<accession>A0AAU8J8A8</accession>
<dbReference type="SUPFAM" id="SSF52172">
    <property type="entry name" value="CheY-like"/>
    <property type="match status" value="2"/>
</dbReference>
<dbReference type="CDD" id="cd17546">
    <property type="entry name" value="REC_hyHK_CKI1_RcsC-like"/>
    <property type="match status" value="2"/>
</dbReference>
<dbReference type="GO" id="GO:0005886">
    <property type="term" value="C:plasma membrane"/>
    <property type="evidence" value="ECO:0007669"/>
    <property type="project" value="UniProtKB-SubCell"/>
</dbReference>
<dbReference type="Gene3D" id="3.30.565.10">
    <property type="entry name" value="Histidine kinase-like ATPase, C-terminal domain"/>
    <property type="match status" value="1"/>
</dbReference>
<feature type="transmembrane region" description="Helical" evidence="18">
    <location>
        <begin position="12"/>
        <end position="34"/>
    </location>
</feature>
<dbReference type="PROSITE" id="PS50839">
    <property type="entry name" value="CHASE"/>
    <property type="match status" value="1"/>
</dbReference>
<dbReference type="SUPFAM" id="SSF47226">
    <property type="entry name" value="Histidine-containing phosphotransfer domain, HPT domain"/>
    <property type="match status" value="1"/>
</dbReference>
<dbReference type="Gene3D" id="3.30.450.350">
    <property type="entry name" value="CHASE domain"/>
    <property type="match status" value="1"/>
</dbReference>
<dbReference type="PRINTS" id="PR00344">
    <property type="entry name" value="BCTRLSENSOR"/>
</dbReference>
<dbReference type="PROSITE" id="PS50109">
    <property type="entry name" value="HIS_KIN"/>
    <property type="match status" value="1"/>
</dbReference>
<dbReference type="SUPFAM" id="SSF55781">
    <property type="entry name" value="GAF domain-like"/>
    <property type="match status" value="1"/>
</dbReference>